<reference evidence="1 2" key="1">
    <citation type="submission" date="2017-02" db="EMBL/GenBank/DDBJ databases">
        <title>Complete genome sequences of Mycobacterium kansasii strains isolated from rhesus macaques.</title>
        <authorList>
            <person name="Panda A."/>
            <person name="Nagaraj S."/>
            <person name="Zhao X."/>
            <person name="Tettelin H."/>
            <person name="Detolla L.J."/>
        </authorList>
    </citation>
    <scope>NUCLEOTIDE SEQUENCE [LARGE SCALE GENOMIC DNA]</scope>
    <source>
        <strain evidence="1 2">11-3813</strain>
    </source>
</reference>
<proteinExistence type="predicted"/>
<evidence type="ECO:0000313" key="2">
    <source>
        <dbReference type="Proteomes" id="UP000189229"/>
    </source>
</evidence>
<comment type="caution">
    <text evidence="1">The sequence shown here is derived from an EMBL/GenBank/DDBJ whole genome shotgun (WGS) entry which is preliminary data.</text>
</comment>
<dbReference type="Pfam" id="PF13551">
    <property type="entry name" value="HTH_29"/>
    <property type="match status" value="1"/>
</dbReference>
<dbReference type="Gene3D" id="1.10.10.10">
    <property type="entry name" value="Winged helix-like DNA-binding domain superfamily/Winged helix DNA-binding domain"/>
    <property type="match status" value="1"/>
</dbReference>
<evidence type="ECO:0000313" key="1">
    <source>
        <dbReference type="EMBL" id="OOK78242.1"/>
    </source>
</evidence>
<dbReference type="InterPro" id="IPR009057">
    <property type="entry name" value="Homeodomain-like_sf"/>
</dbReference>
<dbReference type="InterPro" id="IPR036388">
    <property type="entry name" value="WH-like_DNA-bd_sf"/>
</dbReference>
<name>A0A1V3XGG0_MYCKA</name>
<dbReference type="SUPFAM" id="SSF46689">
    <property type="entry name" value="Homeodomain-like"/>
    <property type="match status" value="1"/>
</dbReference>
<dbReference type="EMBL" id="MVBM01000002">
    <property type="protein sequence ID" value="OOK78242.1"/>
    <property type="molecule type" value="Genomic_DNA"/>
</dbReference>
<protein>
    <submittedName>
        <fullName evidence="1">Helix-turn-helix domain protein</fullName>
    </submittedName>
</protein>
<accession>A0A1V3XGG0</accession>
<sequence length="91" mass="10422">MPRTGPYRLTLTDAERTELKARARRYTSPYSDVVRARIVLYAAQGMGNDEIAARLDTPRQVVSKWRKRFFDERLAGLTDLPRGGRPPNFSP</sequence>
<gene>
    <name evidence="1" type="ORF">BZL30_1651</name>
</gene>
<organism evidence="1 2">
    <name type="scientific">Mycobacterium kansasii</name>
    <dbReference type="NCBI Taxonomy" id="1768"/>
    <lineage>
        <taxon>Bacteria</taxon>
        <taxon>Bacillati</taxon>
        <taxon>Actinomycetota</taxon>
        <taxon>Actinomycetes</taxon>
        <taxon>Mycobacteriales</taxon>
        <taxon>Mycobacteriaceae</taxon>
        <taxon>Mycobacterium</taxon>
    </lineage>
</organism>
<dbReference type="AlphaFoldDB" id="A0A1V3XGG0"/>
<dbReference type="Proteomes" id="UP000189229">
    <property type="component" value="Unassembled WGS sequence"/>
</dbReference>